<protein>
    <submittedName>
        <fullName evidence="1">Uncharacterized protein</fullName>
    </submittedName>
</protein>
<evidence type="ECO:0000313" key="2">
    <source>
        <dbReference type="Proteomes" id="UP000591131"/>
    </source>
</evidence>
<comment type="caution">
    <text evidence="1">The sequence shown here is derived from an EMBL/GenBank/DDBJ whole genome shotgun (WGS) entry which is preliminary data.</text>
</comment>
<proteinExistence type="predicted"/>
<dbReference type="EMBL" id="JAAPAO010000085">
    <property type="protein sequence ID" value="KAF4673327.1"/>
    <property type="molecule type" value="Genomic_DNA"/>
</dbReference>
<evidence type="ECO:0000313" key="1">
    <source>
        <dbReference type="EMBL" id="KAF4673327.1"/>
    </source>
</evidence>
<reference evidence="1 2" key="1">
    <citation type="submission" date="2020-04" db="EMBL/GenBank/DDBJ databases">
        <title>Perkinsus chesapeaki whole genome sequence.</title>
        <authorList>
            <person name="Bogema D.R."/>
        </authorList>
    </citation>
    <scope>NUCLEOTIDE SEQUENCE [LARGE SCALE GENOMIC DNA]</scope>
    <source>
        <strain evidence="1">ATCC PRA-425</strain>
    </source>
</reference>
<accession>A0A7J6MPT5</accession>
<dbReference type="AlphaFoldDB" id="A0A7J6MPT5"/>
<name>A0A7J6MPT5_PERCH</name>
<dbReference type="Proteomes" id="UP000591131">
    <property type="component" value="Unassembled WGS sequence"/>
</dbReference>
<sequence>MIRPSEAQALRCLFVKKLWDEHSSLEPVLMLLAEILAYIPRPLLSLNCPMEQIVLNVEREPDFIFARGGLVYGIFVECDTINKRTLHPFGDIETLAKTNENRATFYYNADISHLYVLYDDDGPSLLDYDVKGNKVNEVYKIPLLSKLGVWPIKMVVMKDEVFFVVDWHEYAEVYGQPAQKGHMIGSIT</sequence>
<organism evidence="1 2">
    <name type="scientific">Perkinsus chesapeaki</name>
    <name type="common">Clam parasite</name>
    <name type="synonym">Perkinsus andrewsi</name>
    <dbReference type="NCBI Taxonomy" id="330153"/>
    <lineage>
        <taxon>Eukaryota</taxon>
        <taxon>Sar</taxon>
        <taxon>Alveolata</taxon>
        <taxon>Perkinsozoa</taxon>
        <taxon>Perkinsea</taxon>
        <taxon>Perkinsida</taxon>
        <taxon>Perkinsidae</taxon>
        <taxon>Perkinsus</taxon>
    </lineage>
</organism>
<gene>
    <name evidence="1" type="ORF">FOL47_010678</name>
</gene>
<keyword evidence="2" id="KW-1185">Reference proteome</keyword>